<keyword evidence="1" id="KW-0812">Transmembrane</keyword>
<feature type="transmembrane region" description="Helical" evidence="1">
    <location>
        <begin position="50"/>
        <end position="68"/>
    </location>
</feature>
<keyword evidence="1" id="KW-0472">Membrane</keyword>
<protein>
    <submittedName>
        <fullName evidence="2">Uncharacterized protein</fullName>
    </submittedName>
</protein>
<dbReference type="KEGG" id="ppd:Ppro_1059"/>
<dbReference type="HOGENOM" id="CLU_1915067_0_0_7"/>
<dbReference type="EMBL" id="CP000482">
    <property type="protein sequence ID" value="ABK98684.1"/>
    <property type="molecule type" value="Genomic_DNA"/>
</dbReference>
<evidence type="ECO:0000256" key="1">
    <source>
        <dbReference type="SAM" id="Phobius"/>
    </source>
</evidence>
<dbReference type="RefSeq" id="WP_011734988.1">
    <property type="nucleotide sequence ID" value="NC_008609.1"/>
</dbReference>
<dbReference type="AlphaFoldDB" id="A1AMW4"/>
<sequence length="132" mass="14209">MANAAVEIKVPADIEYRVIGNALGLMIACGGLLGGMMISQGSTDYWREDIVPLGLAFLLAFRLMRSLVMTMAAAQALPARSVPSVSRGDIHQEHASIGQLPETTNYTPEQVIEEVAKRIESQKANAAKRAVK</sequence>
<accession>A1AMW4</accession>
<gene>
    <name evidence="2" type="ordered locus">Ppro_1059</name>
</gene>
<dbReference type="OrthoDB" id="5405557at2"/>
<proteinExistence type="predicted"/>
<evidence type="ECO:0000313" key="3">
    <source>
        <dbReference type="Proteomes" id="UP000006732"/>
    </source>
</evidence>
<dbReference type="STRING" id="338966.Ppro_1059"/>
<name>A1AMW4_PELPD</name>
<reference evidence="2 3" key="1">
    <citation type="submission" date="2006-10" db="EMBL/GenBank/DDBJ databases">
        <title>Complete sequence of chromosome of Pelobacter propionicus DSM 2379.</title>
        <authorList>
            <consortium name="US DOE Joint Genome Institute"/>
            <person name="Copeland A."/>
            <person name="Lucas S."/>
            <person name="Lapidus A."/>
            <person name="Barry K."/>
            <person name="Detter J.C."/>
            <person name="Glavina del Rio T."/>
            <person name="Hammon N."/>
            <person name="Israni S."/>
            <person name="Dalin E."/>
            <person name="Tice H."/>
            <person name="Pitluck S."/>
            <person name="Saunders E."/>
            <person name="Brettin T."/>
            <person name="Bruce D."/>
            <person name="Han C."/>
            <person name="Tapia R."/>
            <person name="Schmutz J."/>
            <person name="Larimer F."/>
            <person name="Land M."/>
            <person name="Hauser L."/>
            <person name="Kyrpides N."/>
            <person name="Kim E."/>
            <person name="Lovley D."/>
            <person name="Richardson P."/>
        </authorList>
    </citation>
    <scope>NUCLEOTIDE SEQUENCE [LARGE SCALE GENOMIC DNA]</scope>
    <source>
        <strain evidence="3">DSM 2379 / NBRC 103807 / OttBd1</strain>
    </source>
</reference>
<keyword evidence="1" id="KW-1133">Transmembrane helix</keyword>
<feature type="transmembrane region" description="Helical" evidence="1">
    <location>
        <begin position="18"/>
        <end position="38"/>
    </location>
</feature>
<dbReference type="Proteomes" id="UP000006732">
    <property type="component" value="Chromosome"/>
</dbReference>
<evidence type="ECO:0000313" key="2">
    <source>
        <dbReference type="EMBL" id="ABK98684.1"/>
    </source>
</evidence>
<organism evidence="2 3">
    <name type="scientific">Pelobacter propionicus (strain DSM 2379 / NBRC 103807 / OttBd1)</name>
    <dbReference type="NCBI Taxonomy" id="338966"/>
    <lineage>
        <taxon>Bacteria</taxon>
        <taxon>Pseudomonadati</taxon>
        <taxon>Thermodesulfobacteriota</taxon>
        <taxon>Desulfuromonadia</taxon>
        <taxon>Desulfuromonadales</taxon>
        <taxon>Desulfuromonadaceae</taxon>
        <taxon>Pelobacter</taxon>
    </lineage>
</organism>
<keyword evidence="3" id="KW-1185">Reference proteome</keyword>